<dbReference type="Gene3D" id="2.40.170.20">
    <property type="entry name" value="TonB-dependent receptor, beta-barrel domain"/>
    <property type="match status" value="1"/>
</dbReference>
<evidence type="ECO:0000256" key="5">
    <source>
        <dbReference type="ARBA" id="ARBA00023136"/>
    </source>
</evidence>
<proteinExistence type="inferred from homology"/>
<evidence type="ECO:0000256" key="7">
    <source>
        <dbReference type="PROSITE-ProRule" id="PRU01360"/>
    </source>
</evidence>
<evidence type="ECO:0000256" key="4">
    <source>
        <dbReference type="ARBA" id="ARBA00022692"/>
    </source>
</evidence>
<keyword evidence="6 7" id="KW-0998">Cell outer membrane</keyword>
<evidence type="ECO:0000256" key="6">
    <source>
        <dbReference type="ARBA" id="ARBA00023237"/>
    </source>
</evidence>
<keyword evidence="4 7" id="KW-0812">Transmembrane</keyword>
<dbReference type="GO" id="GO:0009279">
    <property type="term" value="C:cell outer membrane"/>
    <property type="evidence" value="ECO:0007669"/>
    <property type="project" value="UniProtKB-SubCell"/>
</dbReference>
<reference evidence="9 10" key="1">
    <citation type="submission" date="2018-11" db="EMBL/GenBank/DDBJ databases">
        <title>Draft genome sequence of Ferruginibacter sp. BO-59.</title>
        <authorList>
            <person name="Im W.T."/>
        </authorList>
    </citation>
    <scope>NUCLEOTIDE SEQUENCE [LARGE SCALE GENOMIC DNA]</scope>
    <source>
        <strain evidence="9 10">BO-59</strain>
    </source>
</reference>
<dbReference type="Pfam" id="PF07715">
    <property type="entry name" value="Plug"/>
    <property type="match status" value="1"/>
</dbReference>
<dbReference type="InterPro" id="IPR039426">
    <property type="entry name" value="TonB-dep_rcpt-like"/>
</dbReference>
<dbReference type="EMBL" id="RJJR01000014">
    <property type="protein sequence ID" value="RNI34233.1"/>
    <property type="molecule type" value="Genomic_DNA"/>
</dbReference>
<evidence type="ECO:0000313" key="9">
    <source>
        <dbReference type="EMBL" id="RNI34233.1"/>
    </source>
</evidence>
<dbReference type="SUPFAM" id="SSF56935">
    <property type="entry name" value="Porins"/>
    <property type="match status" value="1"/>
</dbReference>
<evidence type="ECO:0000256" key="3">
    <source>
        <dbReference type="ARBA" id="ARBA00022452"/>
    </source>
</evidence>
<accession>A0A3M9NAF4</accession>
<comment type="similarity">
    <text evidence="7">Belongs to the TonB-dependent receptor family.</text>
</comment>
<dbReference type="SUPFAM" id="SSF49464">
    <property type="entry name" value="Carboxypeptidase regulatory domain-like"/>
    <property type="match status" value="1"/>
</dbReference>
<comment type="caution">
    <text evidence="9">The sequence shown here is derived from an EMBL/GenBank/DDBJ whole genome shotgun (WGS) entry which is preliminary data.</text>
</comment>
<evidence type="ECO:0000256" key="1">
    <source>
        <dbReference type="ARBA" id="ARBA00004571"/>
    </source>
</evidence>
<dbReference type="Proteomes" id="UP000267223">
    <property type="component" value="Unassembled WGS sequence"/>
</dbReference>
<dbReference type="Gene3D" id="2.60.40.1120">
    <property type="entry name" value="Carboxypeptidase-like, regulatory domain"/>
    <property type="match status" value="1"/>
</dbReference>
<name>A0A3M9NAF4_9BACT</name>
<dbReference type="InterPro" id="IPR037066">
    <property type="entry name" value="Plug_dom_sf"/>
</dbReference>
<keyword evidence="3 7" id="KW-1134">Transmembrane beta strand</keyword>
<keyword evidence="2 7" id="KW-0813">Transport</keyword>
<organism evidence="9 10">
    <name type="scientific">Hanamia caeni</name>
    <dbReference type="NCBI Taxonomy" id="2294116"/>
    <lineage>
        <taxon>Bacteria</taxon>
        <taxon>Pseudomonadati</taxon>
        <taxon>Bacteroidota</taxon>
        <taxon>Chitinophagia</taxon>
        <taxon>Chitinophagales</taxon>
        <taxon>Chitinophagaceae</taxon>
        <taxon>Hanamia</taxon>
    </lineage>
</organism>
<sequence length="925" mass="103994">MNGLFYFLFLCGGIFFSLDGFAQNDNLITANFQNVSFNEFVQKVEAQTDYHFFYETKQFDSTAITIAITKAHLPSVLDKIFHNTQWHYTIDKNNNVFITQGFTLSAQLPYGFFNGEEDTSALTAGSEADEVDYINKPKKVKQDISIENKVFDIGIKRNTAPKGKVNIAGYVRDAQTGEALSGAVIFLYHPAVQVHTDQFGYYSLILSAGRNVLNIIAPGMFDTKRQVMLYSDGKFDIDMEEKVFRLKEVLVEAGKEKNVRGTTMGMDKLTMTAIKQIPAVMGEVDVLRAVLTLPGVKSVGEASTGLNVRGGATDQNLILFNGANIYNPSHLFGFFSAFDPDVIKDVTLYKSSIPAKYGGRISSVLDITSLDGNDKKLSGTAGIGPLTSKITLQGPIINSKTTFIAGLRTTYSDWVLKVLPKEYSNSNASFRDGTIHINHKINGKNNVYLNGYISTDKFKLNRDTTYQYQNANANINWKHIFNNRFYGVFMAGIDHYDYQVAFNGDSVNAYKLKYSINQYKFNADFSYFLNNKHTLAFGINSLLYNIHSGTVSPIGKESLFIRDSLEAEHALESALYVSDHFNVSENLSLDGGIRYSMFNYLGPKHVNTYAPGLPIDLSNVIASNYYPSGKIIKTYKGPEFRFSARYSLSDNSSVKASANSLRQYIHLLTNTTTISPTDVWKLSDPNLQPQLGTQVALGFYKNFKNNTIETSAEVYYKWFDHYLDYRSGALLVMNHNIETDVINTKGTAYGIELLLKKSSGKLNGWMSYTYSRSMLQQNDALATEKINNGDRYPSNFDQPHDATIAANYKINHRFSISLNATYSTGRPITLPVAEYDYAGSVRVLYSNRNEYRIPDYFRTDFSLNIDGNHKIHQLTHNSWTLGVYNLTARKNAYSVYFISQNGRIQGYKLSIFGSAIPFLTYNIRF</sequence>
<comment type="subcellular location">
    <subcellularLocation>
        <location evidence="1 7">Cell outer membrane</location>
        <topology evidence="1 7">Multi-pass membrane protein</topology>
    </subcellularLocation>
</comment>
<evidence type="ECO:0000313" key="10">
    <source>
        <dbReference type="Proteomes" id="UP000267223"/>
    </source>
</evidence>
<dbReference type="RefSeq" id="WP_123121774.1">
    <property type="nucleotide sequence ID" value="NZ_RJJR01000014.1"/>
</dbReference>
<protein>
    <submittedName>
        <fullName evidence="9">TonB-dependent receptor</fullName>
    </submittedName>
</protein>
<evidence type="ECO:0000259" key="8">
    <source>
        <dbReference type="Pfam" id="PF07715"/>
    </source>
</evidence>
<dbReference type="AlphaFoldDB" id="A0A3M9NAF4"/>
<keyword evidence="5 7" id="KW-0472">Membrane</keyword>
<dbReference type="OrthoDB" id="9803050at2"/>
<dbReference type="InterPro" id="IPR012910">
    <property type="entry name" value="Plug_dom"/>
</dbReference>
<dbReference type="Gene3D" id="2.170.130.10">
    <property type="entry name" value="TonB-dependent receptor, plug domain"/>
    <property type="match status" value="1"/>
</dbReference>
<feature type="domain" description="TonB-dependent receptor plug" evidence="8">
    <location>
        <begin position="282"/>
        <end position="360"/>
    </location>
</feature>
<gene>
    <name evidence="9" type="ORF">EFY79_16170</name>
</gene>
<dbReference type="InterPro" id="IPR036942">
    <property type="entry name" value="Beta-barrel_TonB_sf"/>
</dbReference>
<dbReference type="InterPro" id="IPR008969">
    <property type="entry name" value="CarboxyPept-like_regulatory"/>
</dbReference>
<keyword evidence="9" id="KW-0675">Receptor</keyword>
<dbReference type="PROSITE" id="PS52016">
    <property type="entry name" value="TONB_DEPENDENT_REC_3"/>
    <property type="match status" value="1"/>
</dbReference>
<keyword evidence="10" id="KW-1185">Reference proteome</keyword>
<evidence type="ECO:0000256" key="2">
    <source>
        <dbReference type="ARBA" id="ARBA00022448"/>
    </source>
</evidence>